<comment type="caution">
    <text evidence="8">The sequence shown here is derived from an EMBL/GenBank/DDBJ whole genome shotgun (WGS) entry which is preliminary data.</text>
</comment>
<keyword evidence="5 7" id="KW-0472">Membrane</keyword>
<dbReference type="PANTHER" id="PTHR23320">
    <property type="entry name" value="MEMBRANE-SPANNING 4-DOMAINS SUBFAMILY A MS4A -RELATED"/>
    <property type="match status" value="1"/>
</dbReference>
<protein>
    <recommendedName>
        <fullName evidence="10">Membrane-spanning 4-domains subfamily A member 4A</fullName>
    </recommendedName>
</protein>
<sequence length="335" mass="35740">MGDNIGVVIPRSTSPAVETANTPAVDTLIMQHPEPLEPVGQGQCQGGSVEREQRPREAADRIFNKMAAPSGNGVFVLTQYIPAASPSPIHQGSMTCQTPGFLQKFIKGKPEALGAVQIMIGIVSICLGGILSSTYGEFMIYSGVQFWGAIFYLVSGLLSILAEKKGTRCLVTGSLVMNIFSSIAAGISISFCSVDLGFRYYDYCYNSYECTRYQDAFFTFQDGIVGVLLLFSLLEFCVSVAVSSFGCRSVCNSSHSRLAQPLFVVQNAGTQEPRVLPTHATGVPVAIGQGMSLMQGMPSPYGLSTMQAAQGVTSESTTVPPPLYYKDVPGDASRS</sequence>
<evidence type="ECO:0000256" key="2">
    <source>
        <dbReference type="ARBA" id="ARBA00009565"/>
    </source>
</evidence>
<feature type="transmembrane region" description="Helical" evidence="7">
    <location>
        <begin position="112"/>
        <end position="132"/>
    </location>
</feature>
<evidence type="ECO:0000256" key="3">
    <source>
        <dbReference type="ARBA" id="ARBA00022692"/>
    </source>
</evidence>
<evidence type="ECO:0000256" key="6">
    <source>
        <dbReference type="SAM" id="MobiDB-lite"/>
    </source>
</evidence>
<evidence type="ECO:0000256" key="1">
    <source>
        <dbReference type="ARBA" id="ARBA00004141"/>
    </source>
</evidence>
<dbReference type="InterPro" id="IPR007237">
    <property type="entry name" value="CD20-like"/>
</dbReference>
<proteinExistence type="inferred from homology"/>
<feature type="region of interest" description="Disordered" evidence="6">
    <location>
        <begin position="37"/>
        <end position="56"/>
    </location>
</feature>
<dbReference type="AlphaFoldDB" id="A0AAV7SXV0"/>
<name>A0AAV7SXV0_PLEWA</name>
<gene>
    <name evidence="8" type="ORF">NDU88_000841</name>
</gene>
<evidence type="ECO:0000256" key="4">
    <source>
        <dbReference type="ARBA" id="ARBA00022989"/>
    </source>
</evidence>
<comment type="similarity">
    <text evidence="2">Belongs to the MS4A family.</text>
</comment>
<evidence type="ECO:0000313" key="8">
    <source>
        <dbReference type="EMBL" id="KAJ1168929.1"/>
    </source>
</evidence>
<keyword evidence="9" id="KW-1185">Reference proteome</keyword>
<keyword evidence="4 7" id="KW-1133">Transmembrane helix</keyword>
<reference evidence="8" key="1">
    <citation type="journal article" date="2022" name="bioRxiv">
        <title>Sequencing and chromosome-scale assembly of the giantPleurodeles waltlgenome.</title>
        <authorList>
            <person name="Brown T."/>
            <person name="Elewa A."/>
            <person name="Iarovenko S."/>
            <person name="Subramanian E."/>
            <person name="Araus A.J."/>
            <person name="Petzold A."/>
            <person name="Susuki M."/>
            <person name="Suzuki K.-i.T."/>
            <person name="Hayashi T."/>
            <person name="Toyoda A."/>
            <person name="Oliveira C."/>
            <person name="Osipova E."/>
            <person name="Leigh N.D."/>
            <person name="Simon A."/>
            <person name="Yun M.H."/>
        </authorList>
    </citation>
    <scope>NUCLEOTIDE SEQUENCE</scope>
    <source>
        <strain evidence="8">20211129_DDA</strain>
        <tissue evidence="8">Liver</tissue>
    </source>
</reference>
<evidence type="ECO:0000313" key="9">
    <source>
        <dbReference type="Proteomes" id="UP001066276"/>
    </source>
</evidence>
<dbReference type="Pfam" id="PF04103">
    <property type="entry name" value="CD20"/>
    <property type="match status" value="1"/>
</dbReference>
<evidence type="ECO:0008006" key="10">
    <source>
        <dbReference type="Google" id="ProtNLM"/>
    </source>
</evidence>
<organism evidence="8 9">
    <name type="scientific">Pleurodeles waltl</name>
    <name type="common">Iberian ribbed newt</name>
    <dbReference type="NCBI Taxonomy" id="8319"/>
    <lineage>
        <taxon>Eukaryota</taxon>
        <taxon>Metazoa</taxon>
        <taxon>Chordata</taxon>
        <taxon>Craniata</taxon>
        <taxon>Vertebrata</taxon>
        <taxon>Euteleostomi</taxon>
        <taxon>Amphibia</taxon>
        <taxon>Batrachia</taxon>
        <taxon>Caudata</taxon>
        <taxon>Salamandroidea</taxon>
        <taxon>Salamandridae</taxon>
        <taxon>Pleurodelinae</taxon>
        <taxon>Pleurodeles</taxon>
    </lineage>
</organism>
<accession>A0AAV7SXV0</accession>
<comment type="subcellular location">
    <subcellularLocation>
        <location evidence="1">Membrane</location>
        <topology evidence="1">Multi-pass membrane protein</topology>
    </subcellularLocation>
</comment>
<dbReference type="Proteomes" id="UP001066276">
    <property type="component" value="Chromosome 4_1"/>
</dbReference>
<evidence type="ECO:0000256" key="5">
    <source>
        <dbReference type="ARBA" id="ARBA00023136"/>
    </source>
</evidence>
<evidence type="ECO:0000256" key="7">
    <source>
        <dbReference type="SAM" id="Phobius"/>
    </source>
</evidence>
<dbReference type="PANTHER" id="PTHR23320:SF128">
    <property type="entry name" value="MEMBRANE-SPANNING 4-DOMAINS SUBFAMILY A MEMBER 4A"/>
    <property type="match status" value="1"/>
</dbReference>
<dbReference type="EMBL" id="JANPWB010000007">
    <property type="protein sequence ID" value="KAJ1168929.1"/>
    <property type="molecule type" value="Genomic_DNA"/>
</dbReference>
<feature type="transmembrane region" description="Helical" evidence="7">
    <location>
        <begin position="169"/>
        <end position="191"/>
    </location>
</feature>
<dbReference type="GO" id="GO:0016020">
    <property type="term" value="C:membrane"/>
    <property type="evidence" value="ECO:0007669"/>
    <property type="project" value="UniProtKB-SubCell"/>
</dbReference>
<dbReference type="InterPro" id="IPR030417">
    <property type="entry name" value="MS4A"/>
</dbReference>
<feature type="transmembrane region" description="Helical" evidence="7">
    <location>
        <begin position="138"/>
        <end position="162"/>
    </location>
</feature>
<keyword evidence="3 7" id="KW-0812">Transmembrane</keyword>
<feature type="transmembrane region" description="Helical" evidence="7">
    <location>
        <begin position="224"/>
        <end position="247"/>
    </location>
</feature>